<dbReference type="GO" id="GO:0000145">
    <property type="term" value="C:exocyst"/>
    <property type="evidence" value="ECO:0007669"/>
    <property type="project" value="UniProtKB-UniRule"/>
</dbReference>
<evidence type="ECO:0000313" key="8">
    <source>
        <dbReference type="EMBL" id="KAJ1917848.1"/>
    </source>
</evidence>
<feature type="region of interest" description="Disordered" evidence="6">
    <location>
        <begin position="692"/>
        <end position="713"/>
    </location>
</feature>
<dbReference type="AlphaFoldDB" id="A0A9W8DNG7"/>
<comment type="caution">
    <text evidence="8">The sequence shown here is derived from an EMBL/GenBank/DDBJ whole genome shotgun (WGS) entry which is preliminary data.</text>
</comment>
<evidence type="ECO:0000256" key="5">
    <source>
        <dbReference type="SAM" id="Coils"/>
    </source>
</evidence>
<feature type="compositionally biased region" description="Basic and acidic residues" evidence="6">
    <location>
        <begin position="1001"/>
        <end position="1014"/>
    </location>
</feature>
<feature type="region of interest" description="Disordered" evidence="6">
    <location>
        <begin position="23"/>
        <end position="78"/>
    </location>
</feature>
<accession>A0A9W8DNG7</accession>
<dbReference type="EMBL" id="JANBPU010000060">
    <property type="protein sequence ID" value="KAJ1917848.1"/>
    <property type="molecule type" value="Genomic_DNA"/>
</dbReference>
<comment type="subunit">
    <text evidence="4">Component of the exocyst complex.</text>
</comment>
<dbReference type="PANTHER" id="PTHR13043">
    <property type="entry name" value="EXOCYST COMPLEX COMPONENT SEC5"/>
    <property type="match status" value="1"/>
</dbReference>
<evidence type="ECO:0000313" key="9">
    <source>
        <dbReference type="Proteomes" id="UP001150538"/>
    </source>
</evidence>
<dbReference type="Pfam" id="PF15469">
    <property type="entry name" value="Sec5"/>
    <property type="match status" value="1"/>
</dbReference>
<dbReference type="PANTHER" id="PTHR13043:SF1">
    <property type="entry name" value="EXOCYST COMPLEX COMPONENT 2"/>
    <property type="match status" value="1"/>
</dbReference>
<feature type="compositionally biased region" description="Acidic residues" evidence="6">
    <location>
        <begin position="58"/>
        <end position="69"/>
    </location>
</feature>
<name>A0A9W8DNG7_9FUNG</name>
<keyword evidence="3 4" id="KW-0268">Exocytosis</keyword>
<comment type="function">
    <text evidence="4">Component of the exocyst complex involved in the docking of exocytic vesicles with fusion sites on the plasma membrane.</text>
</comment>
<evidence type="ECO:0000256" key="2">
    <source>
        <dbReference type="ARBA" id="ARBA00022448"/>
    </source>
</evidence>
<feature type="domain" description="Exocyst complex component EXOC2/Sec5 N-terminal" evidence="7">
    <location>
        <begin position="89"/>
        <end position="1054"/>
    </location>
</feature>
<protein>
    <recommendedName>
        <fullName evidence="4">Exocyst complex component SEC5</fullName>
    </recommendedName>
</protein>
<evidence type="ECO:0000256" key="4">
    <source>
        <dbReference type="RuleBase" id="RU365069"/>
    </source>
</evidence>
<evidence type="ECO:0000256" key="6">
    <source>
        <dbReference type="SAM" id="MobiDB-lite"/>
    </source>
</evidence>
<feature type="region of interest" description="Disordered" evidence="6">
    <location>
        <begin position="1001"/>
        <end position="1021"/>
    </location>
</feature>
<keyword evidence="2 4" id="KW-0813">Transport</keyword>
<sequence>MRIEDTEVLRYYNTESYKARVWNQVDGSQDNDSGQGGNVDRTADGNSNQASKDHTAEEGDSDSDSDDEDSHGKKANTNEYSVNVLTDIDPLNIKSSIKETLEQTGRSAMTSDMNELAKLSILHRNFAPAQFLDIIHDSTTYPDLILGHTHLYEGSSKRTEALKTLVKNNFDSFVEAKSRIDMLYEGMKSSELSEAHGYGTKPFISALDDVSSYANQVYGPIMDQRMKAEKIQSTLSIIERYKFFFNLPHSLIEYTKQEKFDIAVREFKKGCKLLASVSSSTSRDFSSQAGGSAALKNLFDMVWKEVKESVVQLREALYDRLTQSWCPFDEQEKCIRHLFDIHPGDKNPVAFYIEHQYRWTLSQLDEQKNRYTKKLASMNSASSKHYNRLLGIDENSKEAQEIKRRAEAIKRASELEHTLEIQSSDAPPSVLQIKDKSYSHWRIIQNTINSLSSIITRCFPDFCKVSRAYIEERYQSVPNIDSRRGNRQRTGASDRSKFCFNLMEDIVCSYGQHINSILFNENESDADLTKGHVSLAVIEELVSNITNYLPRTHCAVAGFFSTSLMETITNSVNEMVKLDISPQTYRLFDNLVTQLKAKMIFVLCRYWKEDSSILHLHEDWKIFYGSNDWPALPYPYSSKGPQGPGMALEEDLGSDGFSGLTNYIASTRLLTTFLKAEKTVIEQLSTISGTMVNKPSGDSMASMPQMPSTSNSMQEGSSRLMELANYQMNLSLYDSICAFLDSLHMLAFVSEDSPGDQESSGSRAKTHHDEMQPAFNNKNANPWVGISGADSQSKTKYMLFTMCNITALKLVALPGLLQFRTLRRLLKNDELATSARRLGDIVASLDDVVFHSYIHKKSSQLTGIIRQGVLVGGYSWATSEYPKSTQPYISEALLFLVFVHAEIMDVMTEGAGASQLTRIQQQPLIKRIFEILVADMAQEMLDSFRMVDGFGEGGILQALLETMVIGQTLSQYKTRSSEECTKLLYSYLDATYKRTSARAEKTASSADDGRRTELRNSANTTNVHGVDLTKQQWAILQNLVKESTRRTSIQFRCFQSPETQ</sequence>
<dbReference type="GO" id="GO:0015031">
    <property type="term" value="P:protein transport"/>
    <property type="evidence" value="ECO:0007669"/>
    <property type="project" value="UniProtKB-KW"/>
</dbReference>
<keyword evidence="4" id="KW-0653">Protein transport</keyword>
<evidence type="ECO:0000256" key="1">
    <source>
        <dbReference type="ARBA" id="ARBA00010578"/>
    </source>
</evidence>
<dbReference type="InterPro" id="IPR029175">
    <property type="entry name" value="EXOC2/Sec5"/>
</dbReference>
<gene>
    <name evidence="8" type="primary">SEC5</name>
    <name evidence="8" type="ORF">H4219_002958</name>
</gene>
<evidence type="ECO:0000259" key="7">
    <source>
        <dbReference type="Pfam" id="PF15469"/>
    </source>
</evidence>
<comment type="similarity">
    <text evidence="1 4">Belongs to the SEC5 family.</text>
</comment>
<proteinExistence type="inferred from homology"/>
<dbReference type="InterPro" id="IPR039481">
    <property type="entry name" value="EXOC2/Sec5_N_dom"/>
</dbReference>
<organism evidence="8 9">
    <name type="scientific">Mycoemilia scoparia</name>
    <dbReference type="NCBI Taxonomy" id="417184"/>
    <lineage>
        <taxon>Eukaryota</taxon>
        <taxon>Fungi</taxon>
        <taxon>Fungi incertae sedis</taxon>
        <taxon>Zoopagomycota</taxon>
        <taxon>Kickxellomycotina</taxon>
        <taxon>Kickxellomycetes</taxon>
        <taxon>Kickxellales</taxon>
        <taxon>Kickxellaceae</taxon>
        <taxon>Mycoemilia</taxon>
    </lineage>
</organism>
<keyword evidence="5" id="KW-0175">Coiled coil</keyword>
<dbReference type="Proteomes" id="UP001150538">
    <property type="component" value="Unassembled WGS sequence"/>
</dbReference>
<dbReference type="OrthoDB" id="26242at2759"/>
<dbReference type="GO" id="GO:0006887">
    <property type="term" value="P:exocytosis"/>
    <property type="evidence" value="ECO:0007669"/>
    <property type="project" value="UniProtKB-KW"/>
</dbReference>
<feature type="coiled-coil region" evidence="5">
    <location>
        <begin position="361"/>
        <end position="412"/>
    </location>
</feature>
<dbReference type="GO" id="GO:0006893">
    <property type="term" value="P:Golgi to plasma membrane transport"/>
    <property type="evidence" value="ECO:0007669"/>
    <property type="project" value="UniProtKB-UniRule"/>
</dbReference>
<evidence type="ECO:0000256" key="3">
    <source>
        <dbReference type="ARBA" id="ARBA00022483"/>
    </source>
</evidence>
<reference evidence="8" key="1">
    <citation type="submission" date="2022-07" db="EMBL/GenBank/DDBJ databases">
        <title>Phylogenomic reconstructions and comparative analyses of Kickxellomycotina fungi.</title>
        <authorList>
            <person name="Reynolds N.K."/>
            <person name="Stajich J.E."/>
            <person name="Barry K."/>
            <person name="Grigoriev I.V."/>
            <person name="Crous P."/>
            <person name="Smith M.E."/>
        </authorList>
    </citation>
    <scope>NUCLEOTIDE SEQUENCE</scope>
    <source>
        <strain evidence="8">NBRC 100468</strain>
    </source>
</reference>
<keyword evidence="9" id="KW-1185">Reference proteome</keyword>